<dbReference type="PATRIC" id="fig|2209.61.peg.3369"/>
<evidence type="ECO:0000313" key="2">
    <source>
        <dbReference type="Proteomes" id="UP000034399"/>
    </source>
</evidence>
<evidence type="ECO:0000313" key="1">
    <source>
        <dbReference type="EMBL" id="KKG35367.1"/>
    </source>
</evidence>
<reference evidence="1 2" key="1">
    <citation type="journal article" date="2015" name="ISME J.">
        <title>Genomic and phenotypic differentiation among Methanosarcina mazei populations from Columbia River sediment.</title>
        <authorList>
            <person name="Youngblut N.D."/>
            <person name="Wirth J.S."/>
            <person name="Henriksen J.R."/>
            <person name="Smith M."/>
            <person name="Simon H."/>
            <person name="Metcalf W.W."/>
            <person name="Whitaker R.J."/>
        </authorList>
    </citation>
    <scope>NUCLEOTIDE SEQUENCE [LARGE SCALE GENOMIC DNA]</scope>
    <source>
        <strain evidence="1 2">3.F.A.1A.1</strain>
    </source>
</reference>
<dbReference type="Proteomes" id="UP000034399">
    <property type="component" value="Unassembled WGS sequence"/>
</dbReference>
<sequence length="87" mass="10200">MTEELEAIVKSVIEKERLAKIEQIKEDVFNLIKENNGKYDLIDITCAFKQYTVDISCLAVARLEKEGRIKDVRYGVFRHAYFVRDTQ</sequence>
<dbReference type="RefSeq" id="WP_048044035.1">
    <property type="nucleotide sequence ID" value="NZ_JJPA01000071.1"/>
</dbReference>
<accession>A0A0F8E3V5</accession>
<dbReference type="EMBL" id="JJPA01000071">
    <property type="protein sequence ID" value="KKG35367.1"/>
    <property type="molecule type" value="Genomic_DNA"/>
</dbReference>
<protein>
    <submittedName>
        <fullName evidence="1">Uncharacterized protein</fullName>
    </submittedName>
</protein>
<organism evidence="1 2">
    <name type="scientific">Methanosarcina mazei</name>
    <name type="common">Methanosarcina frisia</name>
    <dbReference type="NCBI Taxonomy" id="2209"/>
    <lineage>
        <taxon>Archaea</taxon>
        <taxon>Methanobacteriati</taxon>
        <taxon>Methanobacteriota</taxon>
        <taxon>Stenosarchaea group</taxon>
        <taxon>Methanomicrobia</taxon>
        <taxon>Methanosarcinales</taxon>
        <taxon>Methanosarcinaceae</taxon>
        <taxon>Methanosarcina</taxon>
    </lineage>
</organism>
<gene>
    <name evidence="1" type="ORF">DU52_15650</name>
</gene>
<name>A0A0F8E3V5_METMZ</name>
<comment type="caution">
    <text evidence="1">The sequence shown here is derived from an EMBL/GenBank/DDBJ whole genome shotgun (WGS) entry which is preliminary data.</text>
</comment>
<proteinExistence type="predicted"/>
<dbReference type="AlphaFoldDB" id="A0A0F8E3V5"/>